<dbReference type="AlphaFoldDB" id="A0A8K0UVH8"/>
<dbReference type="OrthoDB" id="1259151at2759"/>
<name>A0A8K0UVH8_9AGAR</name>
<evidence type="ECO:0000313" key="3">
    <source>
        <dbReference type="Proteomes" id="UP000813824"/>
    </source>
</evidence>
<keyword evidence="3" id="KW-1185">Reference proteome</keyword>
<protein>
    <recommendedName>
        <fullName evidence="1">F-box domain-containing protein</fullName>
    </recommendedName>
</protein>
<proteinExistence type="predicted"/>
<dbReference type="SUPFAM" id="SSF50978">
    <property type="entry name" value="WD40 repeat-like"/>
    <property type="match status" value="1"/>
</dbReference>
<sequence>MTILDIPADVIIVIMHYLSIRELAFLSRSCRYLHTIVEEFGWRVYLNLHPLSTKSYSTSAPSWCARTHVRVNSYVDEQWDRSLFVARPLSDRWEGKLQPILAINASRLLIAAGNLIYSYGFRTSSNVPDDAPGVFLEAIYSTSDTTHPKSDITSLTCLPDGVNDGQVFVGYANGTVEKISLPSMKGNKGTPYVLPLDREVYDSHGGDNIVESLSVTSTHMLSFSTSGAASLHSFASSSPVEKINVNARGWSSLLSTRSSHRFAAFGTSSALNPLLTYDILPTGISPVPSYLLPTELTHSSAVYDITSAPMSSPWGASDQILISGWYDGYVRVHDLRASNTARTITRTNEDTSSSTSISAFEPTLSFSDPWSFEPIYSVSSGGGSGAHIAAGSARHSVIAFWDVRYSKGWSVHAPGNDPSPVYSVVLDGARVFGANQSRGFVLDFGPGVKEGTYPEVEVNSQTGPRQRVRRDLNTLTRAPIGAGFYVTKYSHARSKWTGKSL</sequence>
<evidence type="ECO:0000259" key="1">
    <source>
        <dbReference type="PROSITE" id="PS50181"/>
    </source>
</evidence>
<feature type="domain" description="F-box" evidence="1">
    <location>
        <begin position="1"/>
        <end position="48"/>
    </location>
</feature>
<dbReference type="Pfam" id="PF00646">
    <property type="entry name" value="F-box"/>
    <property type="match status" value="1"/>
</dbReference>
<dbReference type="SUPFAM" id="SSF81383">
    <property type="entry name" value="F-box domain"/>
    <property type="match status" value="1"/>
</dbReference>
<dbReference type="Gene3D" id="2.130.10.10">
    <property type="entry name" value="YVTN repeat-like/Quinoprotein amine dehydrogenase"/>
    <property type="match status" value="1"/>
</dbReference>
<evidence type="ECO:0000313" key="2">
    <source>
        <dbReference type="EMBL" id="KAH8104712.1"/>
    </source>
</evidence>
<dbReference type="InterPro" id="IPR036047">
    <property type="entry name" value="F-box-like_dom_sf"/>
</dbReference>
<reference evidence="2" key="1">
    <citation type="journal article" date="2021" name="New Phytol.">
        <title>Evolutionary innovations through gain and loss of genes in the ectomycorrhizal Boletales.</title>
        <authorList>
            <person name="Wu G."/>
            <person name="Miyauchi S."/>
            <person name="Morin E."/>
            <person name="Kuo A."/>
            <person name="Drula E."/>
            <person name="Varga T."/>
            <person name="Kohler A."/>
            <person name="Feng B."/>
            <person name="Cao Y."/>
            <person name="Lipzen A."/>
            <person name="Daum C."/>
            <person name="Hundley H."/>
            <person name="Pangilinan J."/>
            <person name="Johnson J."/>
            <person name="Barry K."/>
            <person name="LaButti K."/>
            <person name="Ng V."/>
            <person name="Ahrendt S."/>
            <person name="Min B."/>
            <person name="Choi I.G."/>
            <person name="Park H."/>
            <person name="Plett J.M."/>
            <person name="Magnuson J."/>
            <person name="Spatafora J.W."/>
            <person name="Nagy L.G."/>
            <person name="Henrissat B."/>
            <person name="Grigoriev I.V."/>
            <person name="Yang Z.L."/>
            <person name="Xu J."/>
            <person name="Martin F.M."/>
        </authorList>
    </citation>
    <scope>NUCLEOTIDE SEQUENCE</scope>
    <source>
        <strain evidence="2">KKN 215</strain>
    </source>
</reference>
<gene>
    <name evidence="2" type="ORF">BXZ70DRAFT_1048542</name>
</gene>
<dbReference type="InterPro" id="IPR001810">
    <property type="entry name" value="F-box_dom"/>
</dbReference>
<comment type="caution">
    <text evidence="2">The sequence shown here is derived from an EMBL/GenBank/DDBJ whole genome shotgun (WGS) entry which is preliminary data.</text>
</comment>
<dbReference type="InterPro" id="IPR015943">
    <property type="entry name" value="WD40/YVTN_repeat-like_dom_sf"/>
</dbReference>
<dbReference type="PROSITE" id="PS50181">
    <property type="entry name" value="FBOX"/>
    <property type="match status" value="1"/>
</dbReference>
<dbReference type="EMBL" id="JAEVFJ010000005">
    <property type="protein sequence ID" value="KAH8104712.1"/>
    <property type="molecule type" value="Genomic_DNA"/>
</dbReference>
<organism evidence="2 3">
    <name type="scientific">Cristinia sonorae</name>
    <dbReference type="NCBI Taxonomy" id="1940300"/>
    <lineage>
        <taxon>Eukaryota</taxon>
        <taxon>Fungi</taxon>
        <taxon>Dikarya</taxon>
        <taxon>Basidiomycota</taxon>
        <taxon>Agaricomycotina</taxon>
        <taxon>Agaricomycetes</taxon>
        <taxon>Agaricomycetidae</taxon>
        <taxon>Agaricales</taxon>
        <taxon>Pleurotineae</taxon>
        <taxon>Stephanosporaceae</taxon>
        <taxon>Cristinia</taxon>
    </lineage>
</organism>
<accession>A0A8K0UVH8</accession>
<dbReference type="Proteomes" id="UP000813824">
    <property type="component" value="Unassembled WGS sequence"/>
</dbReference>
<dbReference type="InterPro" id="IPR036322">
    <property type="entry name" value="WD40_repeat_dom_sf"/>
</dbReference>